<reference evidence="12 13" key="1">
    <citation type="journal article" date="2012" name="Proc. Natl. Acad. Sci. U.S.A.">
        <title>Comparative genomics of Ceriporiopsis subvermispora and Phanerochaete chrysosporium provide insight into selective ligninolysis.</title>
        <authorList>
            <person name="Fernandez-Fueyo E."/>
            <person name="Ruiz-Duenas F.J."/>
            <person name="Ferreira P."/>
            <person name="Floudas D."/>
            <person name="Hibbett D.S."/>
            <person name="Canessa P."/>
            <person name="Larrondo L.F."/>
            <person name="James T.Y."/>
            <person name="Seelenfreund D."/>
            <person name="Lobos S."/>
            <person name="Polanco R."/>
            <person name="Tello M."/>
            <person name="Honda Y."/>
            <person name="Watanabe T."/>
            <person name="Watanabe T."/>
            <person name="Ryu J.S."/>
            <person name="Kubicek C.P."/>
            <person name="Schmoll M."/>
            <person name="Gaskell J."/>
            <person name="Hammel K.E."/>
            <person name="St John F.J."/>
            <person name="Vanden Wymelenberg A."/>
            <person name="Sabat G."/>
            <person name="Splinter BonDurant S."/>
            <person name="Syed K."/>
            <person name="Yadav J.S."/>
            <person name="Doddapaneni H."/>
            <person name="Subramanian V."/>
            <person name="Lavin J.L."/>
            <person name="Oguiza J.A."/>
            <person name="Perez G."/>
            <person name="Pisabarro A.G."/>
            <person name="Ramirez L."/>
            <person name="Santoyo F."/>
            <person name="Master E."/>
            <person name="Coutinho P.M."/>
            <person name="Henrissat B."/>
            <person name="Lombard V."/>
            <person name="Magnuson J.K."/>
            <person name="Kuees U."/>
            <person name="Hori C."/>
            <person name="Igarashi K."/>
            <person name="Samejima M."/>
            <person name="Held B.W."/>
            <person name="Barry K.W."/>
            <person name="LaButti K.M."/>
            <person name="Lapidus A."/>
            <person name="Lindquist E.A."/>
            <person name="Lucas S.M."/>
            <person name="Riley R."/>
            <person name="Salamov A.A."/>
            <person name="Hoffmeister D."/>
            <person name="Schwenk D."/>
            <person name="Hadar Y."/>
            <person name="Yarden O."/>
            <person name="de Vries R.P."/>
            <person name="Wiebenga A."/>
            <person name="Stenlid J."/>
            <person name="Eastwood D."/>
            <person name="Grigoriev I.V."/>
            <person name="Berka R.M."/>
            <person name="Blanchette R.A."/>
            <person name="Kersten P."/>
            <person name="Martinez A.T."/>
            <person name="Vicuna R."/>
            <person name="Cullen D."/>
        </authorList>
    </citation>
    <scope>NUCLEOTIDE SEQUENCE [LARGE SCALE GENOMIC DNA]</scope>
    <source>
        <strain evidence="12 13">B</strain>
    </source>
</reference>
<comment type="catalytic activity">
    <reaction evidence="1">
        <text>Random hydrolysis of (1-&gt;4)-beta-D-mannosidic linkages in mannans, galactomannans and glucomannans.</text>
        <dbReference type="EC" id="3.2.1.78"/>
    </reaction>
</comment>
<evidence type="ECO:0000256" key="6">
    <source>
        <dbReference type="ARBA" id="ARBA00022729"/>
    </source>
</evidence>
<dbReference type="Proteomes" id="UP000016930">
    <property type="component" value="Unassembled WGS sequence"/>
</dbReference>
<evidence type="ECO:0000313" key="12">
    <source>
        <dbReference type="EMBL" id="EMD41441.1"/>
    </source>
</evidence>
<evidence type="ECO:0000256" key="8">
    <source>
        <dbReference type="ARBA" id="ARBA00023295"/>
    </source>
</evidence>
<dbReference type="SUPFAM" id="SSF51445">
    <property type="entry name" value="(Trans)glycosidases"/>
    <property type="match status" value="1"/>
</dbReference>
<dbReference type="PANTHER" id="PTHR31451">
    <property type="match status" value="1"/>
</dbReference>
<evidence type="ECO:0000256" key="4">
    <source>
        <dbReference type="ARBA" id="ARBA00012706"/>
    </source>
</evidence>
<dbReference type="AlphaFoldDB" id="M2RRE6"/>
<proteinExistence type="inferred from homology"/>
<keyword evidence="7 9" id="KW-0378">Hydrolase</keyword>
<keyword evidence="13" id="KW-1185">Reference proteome</keyword>
<keyword evidence="6 10" id="KW-0732">Signal</keyword>
<evidence type="ECO:0000256" key="10">
    <source>
        <dbReference type="SAM" id="SignalP"/>
    </source>
</evidence>
<comment type="similarity">
    <text evidence="3 9">Belongs to the glycosyl hydrolase 5 (cellulase A) family.</text>
</comment>
<dbReference type="InterPro" id="IPR017853">
    <property type="entry name" value="GH"/>
</dbReference>
<evidence type="ECO:0000256" key="5">
    <source>
        <dbReference type="ARBA" id="ARBA00022525"/>
    </source>
</evidence>
<name>M2RRE6_CERS8</name>
<dbReference type="STRING" id="914234.M2RRE6"/>
<feature type="signal peptide" evidence="10">
    <location>
        <begin position="1"/>
        <end position="25"/>
    </location>
</feature>
<dbReference type="EMBL" id="KB445791">
    <property type="protein sequence ID" value="EMD41441.1"/>
    <property type="molecule type" value="Genomic_DNA"/>
</dbReference>
<dbReference type="GO" id="GO:0005576">
    <property type="term" value="C:extracellular region"/>
    <property type="evidence" value="ECO:0007669"/>
    <property type="project" value="UniProtKB-SubCell"/>
</dbReference>
<evidence type="ECO:0000256" key="2">
    <source>
        <dbReference type="ARBA" id="ARBA00004613"/>
    </source>
</evidence>
<keyword evidence="5" id="KW-0964">Secreted</keyword>
<dbReference type="Gene3D" id="3.20.20.80">
    <property type="entry name" value="Glycosidases"/>
    <property type="match status" value="1"/>
</dbReference>
<evidence type="ECO:0000259" key="11">
    <source>
        <dbReference type="Pfam" id="PF00150"/>
    </source>
</evidence>
<gene>
    <name evidence="12" type="ORF">CERSUDRAFT_146392</name>
</gene>
<dbReference type="OrthoDB" id="428177at2759"/>
<accession>M2RRE6</accession>
<evidence type="ECO:0000313" key="13">
    <source>
        <dbReference type="Proteomes" id="UP000016930"/>
    </source>
</evidence>
<evidence type="ECO:0000256" key="3">
    <source>
        <dbReference type="ARBA" id="ARBA00005641"/>
    </source>
</evidence>
<evidence type="ECO:0000256" key="7">
    <source>
        <dbReference type="ARBA" id="ARBA00022801"/>
    </source>
</evidence>
<dbReference type="GO" id="GO:0046355">
    <property type="term" value="P:mannan catabolic process"/>
    <property type="evidence" value="ECO:0007669"/>
    <property type="project" value="UniProtKB-ARBA"/>
</dbReference>
<feature type="chain" id="PRO_5004024289" description="mannan endo-1,4-beta-mannosidase" evidence="10">
    <location>
        <begin position="26"/>
        <end position="376"/>
    </location>
</feature>
<dbReference type="GO" id="GO:0016985">
    <property type="term" value="F:mannan endo-1,4-beta-mannosidase activity"/>
    <property type="evidence" value="ECO:0007669"/>
    <property type="project" value="UniProtKB-EC"/>
</dbReference>
<dbReference type="EC" id="3.2.1.78" evidence="4"/>
<dbReference type="Pfam" id="PF00150">
    <property type="entry name" value="Cellulase"/>
    <property type="match status" value="1"/>
</dbReference>
<evidence type="ECO:0000256" key="9">
    <source>
        <dbReference type="RuleBase" id="RU361153"/>
    </source>
</evidence>
<dbReference type="HOGENOM" id="CLU_042568_1_0_1"/>
<organism evidence="12 13">
    <name type="scientific">Ceriporiopsis subvermispora (strain B)</name>
    <name type="common">White-rot fungus</name>
    <name type="synonym">Gelatoporia subvermispora</name>
    <dbReference type="NCBI Taxonomy" id="914234"/>
    <lineage>
        <taxon>Eukaryota</taxon>
        <taxon>Fungi</taxon>
        <taxon>Dikarya</taxon>
        <taxon>Basidiomycota</taxon>
        <taxon>Agaricomycotina</taxon>
        <taxon>Agaricomycetes</taxon>
        <taxon>Polyporales</taxon>
        <taxon>Gelatoporiaceae</taxon>
        <taxon>Gelatoporia</taxon>
    </lineage>
</organism>
<keyword evidence="8 9" id="KW-0326">Glycosidase</keyword>
<dbReference type="InterPro" id="IPR001547">
    <property type="entry name" value="Glyco_hydro_5"/>
</dbReference>
<evidence type="ECO:0000256" key="1">
    <source>
        <dbReference type="ARBA" id="ARBA00001678"/>
    </source>
</evidence>
<sequence>MRSSSSLLAGASLLLVFGVVHCVIAANSFAGSNLYYAAGLTENEQSVLLENLSSAGMKVLRVWLDGQSTDQKGTPINPFPSLEPTQICNGTASCYNDTVLERLDAFMVASQAHGIKLLISMHSWNALDAGDVYEQVFGTTDFYTDPDARSAFDARLVHVLNHVHVGIGKPWKELKDHIFGFEAENEAMIGLGQSFIEDHQEWQCGRARTIRGQLGNNSGIAVMTGGESFLTESVQPGFLNCTALDVVSIHAYGVGDLLTSAIQPFVEQAQAAGIKLLFEEWGACFYDTENNDCPVGDALPTEVRNQNIRDFAGNITASGIPWLYWQVIPNADPHEGNDYEIGVTDPSWPTLKYAAQQTLQAPAAFDFSDYFSAPQH</sequence>
<feature type="domain" description="Glycoside hydrolase family 5" evidence="11">
    <location>
        <begin position="48"/>
        <end position="329"/>
    </location>
</feature>
<dbReference type="InterPro" id="IPR045053">
    <property type="entry name" value="MAN-like"/>
</dbReference>
<protein>
    <recommendedName>
        <fullName evidence="4">mannan endo-1,4-beta-mannosidase</fullName>
        <ecNumber evidence="4">3.2.1.78</ecNumber>
    </recommendedName>
</protein>
<dbReference type="PANTHER" id="PTHR31451:SF39">
    <property type="entry name" value="MANNAN ENDO-1,4-BETA-MANNOSIDASE 1"/>
    <property type="match status" value="1"/>
</dbReference>
<comment type="subcellular location">
    <subcellularLocation>
        <location evidence="2">Secreted</location>
    </subcellularLocation>
</comment>